<protein>
    <submittedName>
        <fullName evidence="2">Flp pilus assembly protein, pilin Flp</fullName>
    </submittedName>
</protein>
<name>A0A0A8K956_9HYPH</name>
<dbReference type="HOGENOM" id="CLU_171854_3_3_5"/>
<dbReference type="AlphaFoldDB" id="A0A0A8K956"/>
<evidence type="ECO:0000313" key="2">
    <source>
        <dbReference type="EMBL" id="BAQ18574.1"/>
    </source>
</evidence>
<organism evidence="2 3">
    <name type="scientific">Methyloceanibacter caenitepidi</name>
    <dbReference type="NCBI Taxonomy" id="1384459"/>
    <lineage>
        <taxon>Bacteria</taxon>
        <taxon>Pseudomonadati</taxon>
        <taxon>Pseudomonadota</taxon>
        <taxon>Alphaproteobacteria</taxon>
        <taxon>Hyphomicrobiales</taxon>
        <taxon>Hyphomicrobiaceae</taxon>
        <taxon>Methyloceanibacter</taxon>
    </lineage>
</organism>
<proteinExistence type="predicted"/>
<dbReference type="Proteomes" id="UP000031643">
    <property type="component" value="Chromosome"/>
</dbReference>
<reference evidence="2 3" key="1">
    <citation type="submission" date="2014-09" db="EMBL/GenBank/DDBJ databases">
        <title>Genome sequencing of Methyloceanibacter caenitepidi Gela4.</title>
        <authorList>
            <person name="Takeuchi M."/>
            <person name="Susumu S."/>
            <person name="Kamagata Y."/>
            <person name="Oshima K."/>
            <person name="Hattori M."/>
            <person name="Iwasaki W."/>
        </authorList>
    </citation>
    <scope>NUCLEOTIDE SEQUENCE [LARGE SCALE GENOMIC DNA]</scope>
    <source>
        <strain evidence="2 3">Gela4</strain>
    </source>
</reference>
<dbReference type="STRING" id="1384459.GL4_3143"/>
<gene>
    <name evidence="2" type="ORF">GL4_3143</name>
</gene>
<feature type="transmembrane region" description="Helical" evidence="1">
    <location>
        <begin position="21"/>
        <end position="45"/>
    </location>
</feature>
<sequence>MTSIKRFINDESGATAIEYGLIAAGIAVAIITIVSTVGGTLTGIFTNVNTELQKLPGGAS</sequence>
<evidence type="ECO:0000256" key="1">
    <source>
        <dbReference type="SAM" id="Phobius"/>
    </source>
</evidence>
<accession>A0A0A8K956</accession>
<evidence type="ECO:0000313" key="3">
    <source>
        <dbReference type="Proteomes" id="UP000031643"/>
    </source>
</evidence>
<dbReference type="KEGG" id="mcg:GL4_3143"/>
<dbReference type="Pfam" id="PF04964">
    <property type="entry name" value="Flp_Fap"/>
    <property type="match status" value="1"/>
</dbReference>
<keyword evidence="1" id="KW-1133">Transmembrane helix</keyword>
<keyword evidence="1" id="KW-0472">Membrane</keyword>
<keyword evidence="1" id="KW-0812">Transmembrane</keyword>
<dbReference type="InterPro" id="IPR007047">
    <property type="entry name" value="Flp_Fap"/>
</dbReference>
<keyword evidence="3" id="KW-1185">Reference proteome</keyword>
<dbReference type="RefSeq" id="WP_045368781.1">
    <property type="nucleotide sequence ID" value="NZ_AP014648.1"/>
</dbReference>
<dbReference type="EMBL" id="AP014648">
    <property type="protein sequence ID" value="BAQ18574.1"/>
    <property type="molecule type" value="Genomic_DNA"/>
</dbReference>